<feature type="compositionally biased region" description="Polar residues" evidence="6">
    <location>
        <begin position="2168"/>
        <end position="2185"/>
    </location>
</feature>
<dbReference type="Pfam" id="PF14500">
    <property type="entry name" value="MMS19_N"/>
    <property type="match status" value="1"/>
</dbReference>
<evidence type="ECO:0000259" key="13">
    <source>
        <dbReference type="Pfam" id="PF22076"/>
    </source>
</evidence>
<name>A0A6L2Q7F4_COPFO</name>
<feature type="domain" description="Cep192/Spd-2-like" evidence="11">
    <location>
        <begin position="2214"/>
        <end position="2319"/>
    </location>
</feature>
<dbReference type="InterPro" id="IPR016024">
    <property type="entry name" value="ARM-type_fold"/>
</dbReference>
<dbReference type="GO" id="GO:0016226">
    <property type="term" value="P:iron-sulfur cluster assembly"/>
    <property type="evidence" value="ECO:0007669"/>
    <property type="project" value="UniProtKB-UniRule"/>
</dbReference>
<dbReference type="InterPro" id="IPR024687">
    <property type="entry name" value="MMS19_C"/>
</dbReference>
<organism evidence="14 15">
    <name type="scientific">Coptotermes formosanus</name>
    <name type="common">Formosan subterranean termite</name>
    <dbReference type="NCBI Taxonomy" id="36987"/>
    <lineage>
        <taxon>Eukaryota</taxon>
        <taxon>Metazoa</taxon>
        <taxon>Ecdysozoa</taxon>
        <taxon>Arthropoda</taxon>
        <taxon>Hexapoda</taxon>
        <taxon>Insecta</taxon>
        <taxon>Pterygota</taxon>
        <taxon>Neoptera</taxon>
        <taxon>Polyneoptera</taxon>
        <taxon>Dictyoptera</taxon>
        <taxon>Blattodea</taxon>
        <taxon>Blattoidea</taxon>
        <taxon>Termitoidae</taxon>
        <taxon>Rhinotermitidae</taxon>
        <taxon>Coptotermes</taxon>
    </lineage>
</organism>
<feature type="domain" description="MMS19 C-terminal" evidence="7">
    <location>
        <begin position="576"/>
        <end position="961"/>
    </location>
</feature>
<dbReference type="InterPro" id="IPR054091">
    <property type="entry name" value="Cep192-like_D5"/>
</dbReference>
<keyword evidence="3" id="KW-0677">Repeat</keyword>
<dbReference type="Pfam" id="PF22060">
    <property type="entry name" value="Cep192_D1"/>
    <property type="match status" value="1"/>
</dbReference>
<dbReference type="InterPro" id="IPR039920">
    <property type="entry name" value="MMS19"/>
</dbReference>
<dbReference type="InterPro" id="IPR011989">
    <property type="entry name" value="ARM-like"/>
</dbReference>
<comment type="subunit">
    <text evidence="5">Component of the CIA complex.</text>
</comment>
<evidence type="ECO:0000313" key="15">
    <source>
        <dbReference type="Proteomes" id="UP000502823"/>
    </source>
</evidence>
<keyword evidence="5" id="KW-0206">Cytoskeleton</keyword>
<gene>
    <name evidence="14" type="ORF">Cfor_04519</name>
</gene>
<proteinExistence type="inferred from homology"/>
<dbReference type="Pfam" id="PF12460">
    <property type="entry name" value="MMS19_C"/>
    <property type="match status" value="1"/>
</dbReference>
<evidence type="ECO:0000256" key="3">
    <source>
        <dbReference type="ARBA" id="ARBA00022737"/>
    </source>
</evidence>
<feature type="compositionally biased region" description="Polar residues" evidence="6">
    <location>
        <begin position="1444"/>
        <end position="1466"/>
    </location>
</feature>
<feature type="domain" description="Cep192-like" evidence="9">
    <location>
        <begin position="1776"/>
        <end position="1865"/>
    </location>
</feature>
<evidence type="ECO:0000259" key="10">
    <source>
        <dbReference type="Pfam" id="PF22067"/>
    </source>
</evidence>
<dbReference type="GO" id="GO:0005819">
    <property type="term" value="C:spindle"/>
    <property type="evidence" value="ECO:0007669"/>
    <property type="project" value="UniProtKB-SubCell"/>
</dbReference>
<dbReference type="GO" id="GO:0097361">
    <property type="term" value="C:cytosolic [4Fe-4S] assembly targeting complex"/>
    <property type="evidence" value="ECO:0007669"/>
    <property type="project" value="UniProtKB-UniRule"/>
</dbReference>
<dbReference type="OrthoDB" id="8190736at2759"/>
<dbReference type="Proteomes" id="UP000502823">
    <property type="component" value="Unassembled WGS sequence"/>
</dbReference>
<dbReference type="InParanoid" id="A0A6L2Q7F4"/>
<dbReference type="GO" id="GO:0005634">
    <property type="term" value="C:nucleus"/>
    <property type="evidence" value="ECO:0007669"/>
    <property type="project" value="UniProtKB-SubCell"/>
</dbReference>
<feature type="region of interest" description="Disordered" evidence="6">
    <location>
        <begin position="2161"/>
        <end position="2185"/>
    </location>
</feature>
<evidence type="ECO:0000259" key="7">
    <source>
        <dbReference type="Pfam" id="PF12460"/>
    </source>
</evidence>
<dbReference type="InterPro" id="IPR054090">
    <property type="entry name" value="Cep192_Spd-2-like_dom"/>
</dbReference>
<comment type="function">
    <text evidence="5">Key component of the cytosolic iron-sulfur protein assembly (CIA) complex, a multiprotein complex that mediates the incorporation of iron-sulfur cluster into apoproteins specifically involved in DNA metabolism and genomic integrity. In the CIA complex, MMS19 acts as an adapter between early-acting CIA components and a subset of cellular target iron-sulfur proteins.</text>
</comment>
<feature type="domain" description="MMS19 N-terminal" evidence="8">
    <location>
        <begin position="49"/>
        <end position="309"/>
    </location>
</feature>
<feature type="domain" description="Cep192-like" evidence="12">
    <location>
        <begin position="2335"/>
        <end position="2481"/>
    </location>
</feature>
<evidence type="ECO:0000313" key="14">
    <source>
        <dbReference type="EMBL" id="GFG40799.1"/>
    </source>
</evidence>
<dbReference type="Pfam" id="PF22073">
    <property type="entry name" value="Cep192_D4"/>
    <property type="match status" value="1"/>
</dbReference>
<keyword evidence="15" id="KW-1185">Reference proteome</keyword>
<dbReference type="PANTHER" id="PTHR12891:SF0">
    <property type="entry name" value="MMS19 NUCLEOTIDE EXCISION REPAIR PROTEIN HOMOLOG"/>
    <property type="match status" value="1"/>
</dbReference>
<dbReference type="Gene3D" id="1.25.10.10">
    <property type="entry name" value="Leucine-rich Repeat Variant"/>
    <property type="match status" value="2"/>
</dbReference>
<dbReference type="InterPro" id="IPR054089">
    <property type="entry name" value="Cep192-like_D3"/>
</dbReference>
<dbReference type="InterPro" id="IPR029240">
    <property type="entry name" value="MMS19_N"/>
</dbReference>
<dbReference type="EMBL" id="BLKM01002607">
    <property type="protein sequence ID" value="GFG40799.1"/>
    <property type="molecule type" value="Genomic_DNA"/>
</dbReference>
<evidence type="ECO:0000256" key="5">
    <source>
        <dbReference type="RuleBase" id="RU367072"/>
    </source>
</evidence>
<feature type="domain" description="Cep192-like" evidence="13">
    <location>
        <begin position="2549"/>
        <end position="2650"/>
    </location>
</feature>
<evidence type="ECO:0000259" key="11">
    <source>
        <dbReference type="Pfam" id="PF22073"/>
    </source>
</evidence>
<dbReference type="Pfam" id="PF22076">
    <property type="entry name" value="Cep192_D6"/>
    <property type="match status" value="1"/>
</dbReference>
<feature type="domain" description="Cep192-like" evidence="10">
    <location>
        <begin position="2029"/>
        <end position="2125"/>
    </location>
</feature>
<evidence type="ECO:0000259" key="8">
    <source>
        <dbReference type="Pfam" id="PF14500"/>
    </source>
</evidence>
<dbReference type="SUPFAM" id="SSF48371">
    <property type="entry name" value="ARM repeat"/>
    <property type="match status" value="1"/>
</dbReference>
<dbReference type="GO" id="GO:0006281">
    <property type="term" value="P:DNA repair"/>
    <property type="evidence" value="ECO:0007669"/>
    <property type="project" value="UniProtKB-UniRule"/>
</dbReference>
<accession>A0A6L2Q7F4</accession>
<evidence type="ECO:0000256" key="4">
    <source>
        <dbReference type="ARBA" id="ARBA00023242"/>
    </source>
</evidence>
<dbReference type="InterPro" id="IPR054085">
    <property type="entry name" value="Cep192-like_D1"/>
</dbReference>
<sequence length="2735" mass="302558">MARMMVEEEIEWLDGMINGVVTEDESLRNKCCDIAKGIQSQNADLLKLVEKLEPLLTDKKPELREKGTQILAEVLQNLQEDCLQTSQIHFMTTFFCDRLKDHNVVIPSVLQGILAVIQMYNLPQGAATKIVTAMFQHVHCQSHQQPDRSVIYRILQACIQKCSEELRLLGPDFVFGVISMIDGERDPRNLLQLFGWLPHFIKTFPLGHLAEEMFDVVSCYFPVDFYSMPDTPNGITRDDLAAALLPCLIASPAFTEFCIPLLIEKLDSQLRVAKLDSLRVLQKCCKTFTVEGMAKYLCDIFLSFHREVVPGTDKEVCSEALAAMKELVYMLSIVPVNEDQVKFLHGILENIISVACQELQDVQLSLFLPTARMLLTVTQASPAACRQVVTVVAPLLLSQYHKGSSLEGKIVLLQTLTTFLAVCEEQHVTSSTIPDLVPVWADIQSVYVNAAQHVKPEIRLEGIHGFLISAKSLCCETRQQVYELLCTYVKHEDSPQVRQEVTACLKELARLFPDEVMETVVLSKLQWTKVPGSGDATNAMLVPRCMAALCEIAVAEPFTTYIVPQILDFITGKFQADECGAGIRSLRTLVEAPESGSKLHTYLCVQCGVVSRLVSWWLRGIQEDKHPQIFCSEDLLVDIAKVVSAILRTQPTSVQSEVVAEFIPCFLNSELNPEDNSFRPLEASSSWHVTQCVVLLEALLSPLRQDVNIAYMSCLVKRLQTLAIYTSHALTSRSAARFAASLVNKACDNEDLSLLLSDLLVMLMDTVERDDAPVMQATSAVSSFSWLTKALVMRGHIQTDTWIDKLVAMLSHVTLGATVAEGFKLIMTQNEEYMNSDNYGNVRVLYRQRFFQTVPKLVEHYHHAAEPVRCNFLIALAYMLQGVPRVVLNMSLPELIPLLVESLDQREVVLLLSTLELLQDLVESKQPVLEEHIQTFLPRFLKLTRFQDSLKVRITALGCMRQMCNYSTRLLLPYKQQTVHELGFCLDDPKRLVRQQAVYTRSCWYLIEMANRTPKISGAGLGNLIEETPACTPVPQASSTVAHWNYDSVPAVISEDLKTAYQAVHLKDAIDGLESFSSKLKNAKSQFSEQNKNFLPKSNEFVPANAQCADVGSVMRISDAESSLGILKEDDMPGLSEDELENKWEHLLPSKSYVNKETTDIEQLSDLAVDMRRRLQRELAQRAINRVSFLSCNSVSGSLNEARDTNVGNEFLPNVSLPADVSQSAPKSLKVATVLNHSKNPSNLHNGGGHTEEIVKDQICDKMDKLDESLVLSQASGLEAFWNPFDHLKLEGESVGKMAAVMRDFSAEDFVPGDKCGERLAADESAWKKENVPPAAGPTFECVSTLDFSGIVGNSEISFHSTDISHCGHPKKRVSVGEFFRLRSEKLDELGTKTNIGVYFGTQAESPKKRHKLLPLVESDEDVSQEVPVSNQDCKKQTERTHKSPPSSDTRKTSLPSSEHSVSQRDSLSLSRIADILANVDTAASPRTVVSNILKESGLCNPKRIPPIKKTVSPKLPHISCTSNARSPVGGVLRDPSNVGSAAVQHRESVSSSSDSRCSTSCSLSGVSVIDSARKGVCNVQKEATCAVIDLLDDSDFKRRLSSSTVSDESSDGWVYTVPNTTLGVGAVLCSSSVKTGHNLPEENKNNDQIFTLKDRILTGDFNDLTIAGLVDNKQLDESVVCLTEKCKGSVDSYGVVPAMKGKNPAFQPELPEFGMKYIRSGVKPDWNSSINSVASNQRVSITPTECRLSLESVMSVSEFPENTWIRLKTPSPFPVVCVGVPHDIVLPVRNVTDRWILCGLELGEVKLIGKEEDKDYQCAVVLLPSKRVLMDPNNYKEAKIEVVPLCEGKLKISLKVQLNDVVTKAVQSETCDVFIIGEEPQIVVSKADNSNMNLDFGVLPEECAKEMSLKFCNPGSASIPLKLITVHQVQDKLSTFVLLDPEKQKNNNMAESEVSRELTFTLKPGGEMNVTVMFAAPPMELLTNRRGFAKLSGVLSMVLNGVVPIELESFNLIGSVGTTKLGIFRPAIPMQLVIMGPGKADSCRLPMRNHGVVHLTLALQLLPPDTDSISITVEPELVEISPGQQVEPIIRFTSSRPLKEPVQRMLQITMQPHGPVYFVEVTGIMIAPSTEEIKKPSKIQSEWPVATLKEPVMVCKIKSNKQHEMTPSHQSSKGNSFVKSPASNAQSNCSSEWLSIKSQKSGSSGSKSGEKVNVRTTHPQLVWGSVAVGKSVTKSFAVRSEDSCKLAVYVYVEDKLHSYELIDVDGPVMGQKCITLHPKKSHAFRVSFKPQVIGAAYGKVVFIIQGIHLIIPMYGFGGHARLIAKGVPRDGAGRMWLMLHQDPHKTEWETSFLLQNFGDLKAFVKIKPISKGFQNLNRTSLAVEPSELVMHEGTSAKIRVTYRPPQQDLKLLLNSSIKDVVEVAALSLVSGDEATRCRLRRIHERNQDMAKRRGFDHPSAHNQLDLQSLCAQFPGEDDQKTSDIMSLKDPPDSALDLYNAGVSHQEIILMLENATDADATQAFQTMYQYIVDLSTTRQEDFDESVDSDEWNIEPSAVTLHPPRLSSAAVALRSNGIHKHPFEAVVVQQPPGFVLAVSPNAGIIPAADVVELNVMCTQTDMPQTSQPRFWKGVVKVYIENDYKELNIRIQYPSTHNAGVLSKKAAPTDSSKCNMPMPSAGQNHVCGTPSAMYTVTKLREKKLTGSQLSHTVHAGTGRNNLNSPKCRRKVFVLQTD</sequence>
<evidence type="ECO:0000256" key="1">
    <source>
        <dbReference type="ARBA" id="ARBA00004123"/>
    </source>
</evidence>
<protein>
    <recommendedName>
        <fullName evidence="5">MMS19 nucleotide excision repair protein</fullName>
    </recommendedName>
</protein>
<evidence type="ECO:0000256" key="2">
    <source>
        <dbReference type="ARBA" id="ARBA00009340"/>
    </source>
</evidence>
<comment type="similarity">
    <text evidence="2 5">Belongs to the MET18/MMS19 family.</text>
</comment>
<feature type="region of interest" description="Disordered" evidence="6">
    <location>
        <begin position="1419"/>
        <end position="1466"/>
    </location>
</feature>
<evidence type="ECO:0000256" key="6">
    <source>
        <dbReference type="SAM" id="MobiDB-lite"/>
    </source>
</evidence>
<keyword evidence="5" id="KW-0234">DNA repair</keyword>
<evidence type="ECO:0000259" key="9">
    <source>
        <dbReference type="Pfam" id="PF22060"/>
    </source>
</evidence>
<dbReference type="Pfam" id="PF22074">
    <property type="entry name" value="Cep192_D5"/>
    <property type="match status" value="1"/>
</dbReference>
<evidence type="ECO:0000259" key="12">
    <source>
        <dbReference type="Pfam" id="PF22074"/>
    </source>
</evidence>
<dbReference type="PANTHER" id="PTHR12891">
    <property type="entry name" value="DNA REPAIR/TRANSCRIPTION PROTEIN MET18/MMS19"/>
    <property type="match status" value="1"/>
</dbReference>
<dbReference type="Pfam" id="PF22067">
    <property type="entry name" value="Cep192_D3"/>
    <property type="match status" value="1"/>
</dbReference>
<keyword evidence="4 5" id="KW-0539">Nucleus</keyword>
<dbReference type="GO" id="GO:0051604">
    <property type="term" value="P:protein maturation"/>
    <property type="evidence" value="ECO:0007669"/>
    <property type="project" value="UniProtKB-UniRule"/>
</dbReference>
<comment type="subcellular location">
    <subcellularLocation>
        <location evidence="5">Cytoplasm</location>
        <location evidence="5">Cytoskeleton</location>
        <location evidence="5">Spindle</location>
    </subcellularLocation>
    <subcellularLocation>
        <location evidence="1 5">Nucleus</location>
    </subcellularLocation>
</comment>
<keyword evidence="5" id="KW-0963">Cytoplasm</keyword>
<comment type="caution">
    <text evidence="14">The sequence shown here is derived from an EMBL/GenBank/DDBJ whole genome shotgun (WGS) entry which is preliminary data.</text>
</comment>
<keyword evidence="5" id="KW-0227">DNA damage</keyword>
<reference evidence="15" key="1">
    <citation type="submission" date="2020-01" db="EMBL/GenBank/DDBJ databases">
        <title>Draft genome sequence of the Termite Coptotermes fromosanus.</title>
        <authorList>
            <person name="Itakura S."/>
            <person name="Yosikawa Y."/>
            <person name="Umezawa K."/>
        </authorList>
    </citation>
    <scope>NUCLEOTIDE SEQUENCE [LARGE SCALE GENOMIC DNA]</scope>
</reference>
<dbReference type="InterPro" id="IPR054092">
    <property type="entry name" value="Cep192-like_D6"/>
</dbReference>
<feature type="compositionally biased region" description="Basic and acidic residues" evidence="6">
    <location>
        <begin position="1433"/>
        <end position="1442"/>
    </location>
</feature>